<accession>A0A6J5KZC4</accession>
<evidence type="ECO:0000313" key="1">
    <source>
        <dbReference type="EMBL" id="CAB4125470.1"/>
    </source>
</evidence>
<organism evidence="1">
    <name type="scientific">uncultured Caudovirales phage</name>
    <dbReference type="NCBI Taxonomy" id="2100421"/>
    <lineage>
        <taxon>Viruses</taxon>
        <taxon>Duplodnaviria</taxon>
        <taxon>Heunggongvirae</taxon>
        <taxon>Uroviricota</taxon>
        <taxon>Caudoviricetes</taxon>
        <taxon>Peduoviridae</taxon>
        <taxon>Maltschvirus</taxon>
        <taxon>Maltschvirus maltsch</taxon>
    </lineage>
</organism>
<reference evidence="1" key="1">
    <citation type="submission" date="2020-04" db="EMBL/GenBank/DDBJ databases">
        <authorList>
            <person name="Chiriac C."/>
            <person name="Salcher M."/>
            <person name="Ghai R."/>
            <person name="Kavagutti S V."/>
        </authorList>
    </citation>
    <scope>NUCLEOTIDE SEQUENCE</scope>
</reference>
<sequence length="100" mass="11940">MSNHRVLRRFKDTLQRFDKRLWAPKSIKQCVEYCNKWSIKADLGDIKGYIKYKLPNRDVEEMMHTPFSALGNKSAYEYIEEGKDEYVLNDIMGLFRRMLG</sequence>
<protein>
    <submittedName>
        <fullName evidence="1">Uncharacterized protein</fullName>
    </submittedName>
</protein>
<dbReference type="EMBL" id="LR796189">
    <property type="protein sequence ID" value="CAB4125470.1"/>
    <property type="molecule type" value="Genomic_DNA"/>
</dbReference>
<gene>
    <name evidence="1" type="ORF">UFOVP53_146</name>
</gene>
<name>A0A6J5KZC4_9CAUD</name>
<proteinExistence type="predicted"/>